<proteinExistence type="predicted"/>
<evidence type="ECO:0000256" key="1">
    <source>
        <dbReference type="PROSITE-ProRule" id="PRU00723"/>
    </source>
</evidence>
<dbReference type="HOGENOM" id="CLU_031811_0_1_1"/>
<reference evidence="4 5" key="1">
    <citation type="submission" date="2013-03" db="EMBL/GenBank/DDBJ databases">
        <title>The Genome Sequence of Phialophora europaea CBS 101466.</title>
        <authorList>
            <consortium name="The Broad Institute Genomics Platform"/>
            <person name="Cuomo C."/>
            <person name="de Hoog S."/>
            <person name="Gorbushina A."/>
            <person name="Walker B."/>
            <person name="Young S.K."/>
            <person name="Zeng Q."/>
            <person name="Gargeya S."/>
            <person name="Fitzgerald M."/>
            <person name="Haas B."/>
            <person name="Abouelleil A."/>
            <person name="Allen A.W."/>
            <person name="Alvarado L."/>
            <person name="Arachchi H.M."/>
            <person name="Berlin A.M."/>
            <person name="Chapman S.B."/>
            <person name="Gainer-Dewar J."/>
            <person name="Goldberg J."/>
            <person name="Griggs A."/>
            <person name="Gujja S."/>
            <person name="Hansen M."/>
            <person name="Howarth C."/>
            <person name="Imamovic A."/>
            <person name="Ireland A."/>
            <person name="Larimer J."/>
            <person name="McCowan C."/>
            <person name="Murphy C."/>
            <person name="Pearson M."/>
            <person name="Poon T.W."/>
            <person name="Priest M."/>
            <person name="Roberts A."/>
            <person name="Saif S."/>
            <person name="Shea T."/>
            <person name="Sisk P."/>
            <person name="Sykes S."/>
            <person name="Wortman J."/>
            <person name="Nusbaum C."/>
            <person name="Birren B."/>
        </authorList>
    </citation>
    <scope>NUCLEOTIDE SEQUENCE [LARGE SCALE GENOMIC DNA]</scope>
    <source>
        <strain evidence="4 5">CBS 101466</strain>
    </source>
</reference>
<feature type="region of interest" description="Disordered" evidence="2">
    <location>
        <begin position="342"/>
        <end position="399"/>
    </location>
</feature>
<feature type="compositionally biased region" description="Low complexity" evidence="2">
    <location>
        <begin position="345"/>
        <end position="359"/>
    </location>
</feature>
<dbReference type="Proteomes" id="UP000030752">
    <property type="component" value="Unassembled WGS sequence"/>
</dbReference>
<dbReference type="InParanoid" id="W2S1L4"/>
<feature type="region of interest" description="Disordered" evidence="2">
    <location>
        <begin position="1"/>
        <end position="31"/>
    </location>
</feature>
<accession>W2S1L4</accession>
<keyword evidence="1" id="KW-0479">Metal-binding</keyword>
<dbReference type="RefSeq" id="XP_008716358.1">
    <property type="nucleotide sequence ID" value="XM_008718136.1"/>
</dbReference>
<gene>
    <name evidence="4" type="ORF">HMPREF1541_03788</name>
</gene>
<dbReference type="Pfam" id="PF25540">
    <property type="entry name" value="DUF7923"/>
    <property type="match status" value="1"/>
</dbReference>
<dbReference type="eggNOG" id="ENOG502S3N6">
    <property type="taxonomic scope" value="Eukaryota"/>
</dbReference>
<dbReference type="PANTHER" id="PTHR37543:SF1">
    <property type="entry name" value="CCCH ZINC FINGER DNA BINDING PROTEIN (AFU_ORTHOLOGUE AFUA_5G12760)"/>
    <property type="match status" value="1"/>
</dbReference>
<dbReference type="InterPro" id="IPR000571">
    <property type="entry name" value="Znf_CCCH"/>
</dbReference>
<evidence type="ECO:0000313" key="5">
    <source>
        <dbReference type="Proteomes" id="UP000030752"/>
    </source>
</evidence>
<keyword evidence="5" id="KW-1185">Reference proteome</keyword>
<evidence type="ECO:0000313" key="4">
    <source>
        <dbReference type="EMBL" id="ETN41849.1"/>
    </source>
</evidence>
<dbReference type="GeneID" id="19971127"/>
<dbReference type="VEuPathDB" id="FungiDB:HMPREF1541_03788"/>
<evidence type="ECO:0000256" key="2">
    <source>
        <dbReference type="SAM" id="MobiDB-lite"/>
    </source>
</evidence>
<organism evidence="4 5">
    <name type="scientific">Cyphellophora europaea (strain CBS 101466)</name>
    <name type="common">Phialophora europaea</name>
    <dbReference type="NCBI Taxonomy" id="1220924"/>
    <lineage>
        <taxon>Eukaryota</taxon>
        <taxon>Fungi</taxon>
        <taxon>Dikarya</taxon>
        <taxon>Ascomycota</taxon>
        <taxon>Pezizomycotina</taxon>
        <taxon>Eurotiomycetes</taxon>
        <taxon>Chaetothyriomycetidae</taxon>
        <taxon>Chaetothyriales</taxon>
        <taxon>Cyphellophoraceae</taxon>
        <taxon>Cyphellophora</taxon>
    </lineage>
</organism>
<dbReference type="OrthoDB" id="2270193at2759"/>
<dbReference type="PANTHER" id="PTHR37543">
    <property type="entry name" value="CCCH ZINC FINGER DNA BINDING PROTEIN (AFU_ORTHOLOGUE AFUA_5G12760)"/>
    <property type="match status" value="1"/>
</dbReference>
<dbReference type="STRING" id="1220924.W2S1L4"/>
<name>W2S1L4_CYPE1</name>
<evidence type="ECO:0000259" key="3">
    <source>
        <dbReference type="PROSITE" id="PS50103"/>
    </source>
</evidence>
<dbReference type="EMBL" id="KB822719">
    <property type="protein sequence ID" value="ETN41849.1"/>
    <property type="molecule type" value="Genomic_DNA"/>
</dbReference>
<dbReference type="InterPro" id="IPR057683">
    <property type="entry name" value="DUF7923"/>
</dbReference>
<dbReference type="AlphaFoldDB" id="W2S1L4"/>
<dbReference type="PROSITE" id="PS50103">
    <property type="entry name" value="ZF_C3H1"/>
    <property type="match status" value="1"/>
</dbReference>
<keyword evidence="1" id="KW-0862">Zinc</keyword>
<sequence length="509" mass="57356">MARYDPFSPTFEHPLLNSSPDYGARSQPFRNGPIGALLTQTSYRERHKRLKDQDLEKNQLIEDLLYQLETTQNELRSLQLDQNRESQFNRDIQLREDSLQNQLRQTKEIMDRNAFVTALIDGDGMLFTKDLLSRGEKGGKEAATLLQAALTDFVSTDLGHLDSVRITVRIYADISTLSENLTKCKEIDKPSVLHDFIHGFNNNKLLFDFVDVGTRNDAAGDKISENMRLSLYDCHCHAVLLGCSLNNDYARIIDRVAQDTEVANHLVLLEGAPFEKEIADLQPGFKIVRFDNVFRSTKLSPPKTVTNVTLPVLARVESNKTSGNNSASSTPQMNWATVTAQAHTNPTNGSNGTNNSPAAVTTKPVKQSTPATSVNGDTRSKGQNKSISTNRQGQRIDRTDEAIPNYEIQRVKKLKLCNTYYLQGMKCTSSHCTHRHDYPISNYERKVLREVARMTPCYYRTDCDDADCIYGHRCPQSKPGEPGCYYGEDCRFYGWGHGIDTRIVKTVKV</sequence>
<feature type="compositionally biased region" description="Polar residues" evidence="2">
    <location>
        <begin position="364"/>
        <end position="393"/>
    </location>
</feature>
<feature type="domain" description="C3H1-type" evidence="3">
    <location>
        <begin position="412"/>
        <end position="439"/>
    </location>
</feature>
<dbReference type="InterPro" id="IPR057654">
    <property type="entry name" value="Znf-CCCH_tandem"/>
</dbReference>
<feature type="zinc finger region" description="C3H1-type" evidence="1">
    <location>
        <begin position="412"/>
        <end position="439"/>
    </location>
</feature>
<keyword evidence="1" id="KW-0863">Zinc-finger</keyword>
<dbReference type="GO" id="GO:0008270">
    <property type="term" value="F:zinc ion binding"/>
    <property type="evidence" value="ECO:0007669"/>
    <property type="project" value="UniProtKB-KW"/>
</dbReference>
<dbReference type="Pfam" id="PF25543">
    <property type="entry name" value="zf-CCCH_tandem"/>
    <property type="match status" value="1"/>
</dbReference>
<protein>
    <recommendedName>
        <fullName evidence="3">C3H1-type domain-containing protein</fullName>
    </recommendedName>
</protein>